<dbReference type="InterPro" id="IPR002197">
    <property type="entry name" value="HTH_Fis"/>
</dbReference>
<dbReference type="Pfam" id="PF02954">
    <property type="entry name" value="HTH_8"/>
    <property type="match status" value="1"/>
</dbReference>
<dbReference type="Pfam" id="PF01590">
    <property type="entry name" value="GAF"/>
    <property type="match status" value="1"/>
</dbReference>
<dbReference type="PROSITE" id="PS00688">
    <property type="entry name" value="SIGMA54_INTERACT_3"/>
    <property type="match status" value="1"/>
</dbReference>
<dbReference type="Pfam" id="PF25601">
    <property type="entry name" value="AAA_lid_14"/>
    <property type="match status" value="1"/>
</dbReference>
<dbReference type="InterPro" id="IPR003018">
    <property type="entry name" value="GAF"/>
</dbReference>
<gene>
    <name evidence="7" type="ORF">OCV66_15155</name>
</gene>
<dbReference type="SUPFAM" id="SSF52540">
    <property type="entry name" value="P-loop containing nucleoside triphosphate hydrolases"/>
    <property type="match status" value="1"/>
</dbReference>
<dbReference type="SUPFAM" id="SSF46689">
    <property type="entry name" value="Homeodomain-like"/>
    <property type="match status" value="1"/>
</dbReference>
<keyword evidence="5" id="KW-0804">Transcription</keyword>
<proteinExistence type="predicted"/>
<evidence type="ECO:0000256" key="2">
    <source>
        <dbReference type="ARBA" id="ARBA00022840"/>
    </source>
</evidence>
<dbReference type="SUPFAM" id="SSF55781">
    <property type="entry name" value="GAF domain-like"/>
    <property type="match status" value="1"/>
</dbReference>
<dbReference type="InterPro" id="IPR025944">
    <property type="entry name" value="Sigma_54_int_dom_CS"/>
</dbReference>
<dbReference type="InterPro" id="IPR027417">
    <property type="entry name" value="P-loop_NTPase"/>
</dbReference>
<dbReference type="InterPro" id="IPR025662">
    <property type="entry name" value="Sigma_54_int_dom_ATP-bd_1"/>
</dbReference>
<keyword evidence="2" id="KW-0067">ATP-binding</keyword>
<dbReference type="Gene3D" id="3.30.450.40">
    <property type="match status" value="1"/>
</dbReference>
<evidence type="ECO:0000256" key="4">
    <source>
        <dbReference type="ARBA" id="ARBA00023125"/>
    </source>
</evidence>
<organism evidence="7 8">
    <name type="scientific">Agathobaculum ammoniilyticum</name>
    <dbReference type="NCBI Taxonomy" id="2981778"/>
    <lineage>
        <taxon>Bacteria</taxon>
        <taxon>Bacillati</taxon>
        <taxon>Bacillota</taxon>
        <taxon>Clostridia</taxon>
        <taxon>Eubacteriales</taxon>
        <taxon>Butyricicoccaceae</taxon>
        <taxon>Agathobaculum</taxon>
    </lineage>
</organism>
<dbReference type="SMART" id="SM00382">
    <property type="entry name" value="AAA"/>
    <property type="match status" value="1"/>
</dbReference>
<evidence type="ECO:0000256" key="1">
    <source>
        <dbReference type="ARBA" id="ARBA00022741"/>
    </source>
</evidence>
<dbReference type="InterPro" id="IPR009057">
    <property type="entry name" value="Homeodomain-like_sf"/>
</dbReference>
<dbReference type="Gene3D" id="3.40.50.300">
    <property type="entry name" value="P-loop containing nucleotide triphosphate hydrolases"/>
    <property type="match status" value="1"/>
</dbReference>
<dbReference type="InterPro" id="IPR025943">
    <property type="entry name" value="Sigma_54_int_dom_ATP-bd_2"/>
</dbReference>
<keyword evidence="1" id="KW-0547">Nucleotide-binding</keyword>
<dbReference type="InterPro" id="IPR002078">
    <property type="entry name" value="Sigma_54_int"/>
</dbReference>
<dbReference type="PROSITE" id="PS50045">
    <property type="entry name" value="SIGMA54_INTERACT_4"/>
    <property type="match status" value="1"/>
</dbReference>
<dbReference type="PROSITE" id="PS00676">
    <property type="entry name" value="SIGMA54_INTERACT_2"/>
    <property type="match status" value="1"/>
</dbReference>
<dbReference type="PANTHER" id="PTHR32071:SF57">
    <property type="entry name" value="C4-DICARBOXYLATE TRANSPORT TRANSCRIPTIONAL REGULATORY PROTEIN DCTD"/>
    <property type="match status" value="1"/>
</dbReference>
<reference evidence="7 8" key="1">
    <citation type="journal article" date="2021" name="ISME Commun">
        <title>Automated analysis of genomic sequences facilitates high-throughput and comprehensive description of bacteria.</title>
        <authorList>
            <person name="Hitch T.C.A."/>
        </authorList>
    </citation>
    <scope>NUCLEOTIDE SEQUENCE [LARGE SCALE GENOMIC DNA]</scope>
    <source>
        <strain evidence="7 8">Sanger_34</strain>
    </source>
</reference>
<dbReference type="InterPro" id="IPR035965">
    <property type="entry name" value="PAS-like_dom_sf"/>
</dbReference>
<keyword evidence="4" id="KW-0238">DNA-binding</keyword>
<dbReference type="SUPFAM" id="SSF55785">
    <property type="entry name" value="PYP-like sensor domain (PAS domain)"/>
    <property type="match status" value="1"/>
</dbReference>
<dbReference type="PROSITE" id="PS00675">
    <property type="entry name" value="SIGMA54_INTERACT_1"/>
    <property type="match status" value="1"/>
</dbReference>
<dbReference type="InterPro" id="IPR058031">
    <property type="entry name" value="AAA_lid_NorR"/>
</dbReference>
<dbReference type="EMBL" id="JAOQJE010000027">
    <property type="protein sequence ID" value="MCU6790410.1"/>
    <property type="molecule type" value="Genomic_DNA"/>
</dbReference>
<dbReference type="Pfam" id="PF00158">
    <property type="entry name" value="Sigma54_activat"/>
    <property type="match status" value="1"/>
</dbReference>
<evidence type="ECO:0000259" key="6">
    <source>
        <dbReference type="PROSITE" id="PS50045"/>
    </source>
</evidence>
<dbReference type="PANTHER" id="PTHR32071">
    <property type="entry name" value="TRANSCRIPTIONAL REGULATORY PROTEIN"/>
    <property type="match status" value="1"/>
</dbReference>
<keyword evidence="8" id="KW-1185">Reference proteome</keyword>
<keyword evidence="3" id="KW-0805">Transcription regulation</keyword>
<dbReference type="Gene3D" id="1.10.10.60">
    <property type="entry name" value="Homeodomain-like"/>
    <property type="match status" value="1"/>
</dbReference>
<evidence type="ECO:0000313" key="8">
    <source>
        <dbReference type="Proteomes" id="UP001652397"/>
    </source>
</evidence>
<feature type="domain" description="Sigma-54 factor interaction" evidence="6">
    <location>
        <begin position="343"/>
        <end position="573"/>
    </location>
</feature>
<evidence type="ECO:0000313" key="7">
    <source>
        <dbReference type="EMBL" id="MCU6790410.1"/>
    </source>
</evidence>
<comment type="caution">
    <text evidence="7">The sequence shown here is derived from an EMBL/GenBank/DDBJ whole genome shotgun (WGS) entry which is preliminary data.</text>
</comment>
<dbReference type="Gene3D" id="1.10.8.60">
    <property type="match status" value="1"/>
</dbReference>
<dbReference type="CDD" id="cd00009">
    <property type="entry name" value="AAA"/>
    <property type="match status" value="1"/>
</dbReference>
<dbReference type="Gene3D" id="3.30.450.20">
    <property type="entry name" value="PAS domain"/>
    <property type="match status" value="1"/>
</dbReference>
<dbReference type="InterPro" id="IPR003593">
    <property type="entry name" value="AAA+_ATPase"/>
</dbReference>
<accession>A0ABT2U6Z6</accession>
<dbReference type="Proteomes" id="UP001652397">
    <property type="component" value="Unassembled WGS sequence"/>
</dbReference>
<protein>
    <submittedName>
        <fullName evidence="7">Sigma 54-interacting transcriptional regulator</fullName>
    </submittedName>
</protein>
<sequence>MLDATDQQYFQNLKHLWALFRETGEISPEVRPMIASSWMRSRDFHVDMTKPLRAPILSRPELHSLQAANQTLIDIAKPIMEKMHSLVGETKNLISLHNPDGYMLYSCGDEYYAEMETESLFSLGVCWQERYIGTNGITLVVLEDSPVQVYGAEHYCAAQHDGTCSAAPIHDRDGRIIGVLNMAGKDWSGTLHTLGLVALATFSIENQLTLLHSYRLVDTAISSISEGIVVVDQELCIQRINLGGEQILRAKKESLLGHSISTWFGSRHEELQLRLQKEIAPFSFAEEELIVGEHHISCNISIFPIVVEQHPEGAVLLLRRSRSINALANQVMGNRARYVFDSIITQAPQILNTIQTMESIAATNCTVLLEGESGTGKELFAHAIHSASHRKNGPFIAVNCASLPHSLVESELFGYEKGAFTGALGQGNPGKFELADGGTIFLDEIGELPLEIQSKLLRVLDSHRIFRIGGKTEKNLNIRVIAATNRDLQKEVRNHNFREDLYYRINVLSFHIVPLRERIGDVPLLANYFIEEINRRGERESKIISPECMRILEQHTWPGNVRELQNVILRAYYCSGKNDVILPEHLPDDLLHLLSNTRTPQPKQYSGEDTAQKEKIEQALSQCNGDTKEACKQLGVSRATLYRYLNYYNIQARTFKAKTKTT</sequence>
<dbReference type="InterPro" id="IPR029016">
    <property type="entry name" value="GAF-like_dom_sf"/>
</dbReference>
<evidence type="ECO:0000256" key="3">
    <source>
        <dbReference type="ARBA" id="ARBA00023015"/>
    </source>
</evidence>
<evidence type="ECO:0000256" key="5">
    <source>
        <dbReference type="ARBA" id="ARBA00023163"/>
    </source>
</evidence>
<dbReference type="RefSeq" id="WP_147574617.1">
    <property type="nucleotide sequence ID" value="NZ_JAOQJE010000027.1"/>
</dbReference>
<name>A0ABT2U6Z6_9FIRM</name>